<reference evidence="2 3" key="1">
    <citation type="submission" date="2021-06" db="EMBL/GenBank/DDBJ databases">
        <title>Caerostris extrusa draft genome.</title>
        <authorList>
            <person name="Kono N."/>
            <person name="Arakawa K."/>
        </authorList>
    </citation>
    <scope>NUCLEOTIDE SEQUENCE [LARGE SCALE GENOMIC DNA]</scope>
</reference>
<evidence type="ECO:0000313" key="3">
    <source>
        <dbReference type="Proteomes" id="UP001054945"/>
    </source>
</evidence>
<feature type="signal peptide" evidence="1">
    <location>
        <begin position="1"/>
        <end position="17"/>
    </location>
</feature>
<protein>
    <recommendedName>
        <fullName evidence="4">Secreted protein</fullName>
    </recommendedName>
</protein>
<gene>
    <name evidence="2" type="ORF">CEXT_199071</name>
</gene>
<comment type="caution">
    <text evidence="2">The sequence shown here is derived from an EMBL/GenBank/DDBJ whole genome shotgun (WGS) entry which is preliminary data.</text>
</comment>
<dbReference type="Proteomes" id="UP001054945">
    <property type="component" value="Unassembled WGS sequence"/>
</dbReference>
<evidence type="ECO:0000256" key="1">
    <source>
        <dbReference type="SAM" id="SignalP"/>
    </source>
</evidence>
<proteinExistence type="predicted"/>
<evidence type="ECO:0000313" key="2">
    <source>
        <dbReference type="EMBL" id="GIY85456.1"/>
    </source>
</evidence>
<organism evidence="2 3">
    <name type="scientific">Caerostris extrusa</name>
    <name type="common">Bark spider</name>
    <name type="synonym">Caerostris bankana</name>
    <dbReference type="NCBI Taxonomy" id="172846"/>
    <lineage>
        <taxon>Eukaryota</taxon>
        <taxon>Metazoa</taxon>
        <taxon>Ecdysozoa</taxon>
        <taxon>Arthropoda</taxon>
        <taxon>Chelicerata</taxon>
        <taxon>Arachnida</taxon>
        <taxon>Araneae</taxon>
        <taxon>Araneomorphae</taxon>
        <taxon>Entelegynae</taxon>
        <taxon>Araneoidea</taxon>
        <taxon>Araneidae</taxon>
        <taxon>Caerostris</taxon>
    </lineage>
</organism>
<keyword evidence="3" id="KW-1185">Reference proteome</keyword>
<keyword evidence="1" id="KW-0732">Signal</keyword>
<dbReference type="EMBL" id="BPLR01016659">
    <property type="protein sequence ID" value="GIY85456.1"/>
    <property type="molecule type" value="Genomic_DNA"/>
</dbReference>
<sequence>MSLTHWVSLSLPFLCFMCPNRLLKFRPDWFQGDSSGRLRCLTDPWIRENGSYGEREWHFPLRGGIFEFLEANALGMRGLLSRLTYRREKKNQQLLKVSTKPDSTTKTGGLKCISVILNISFNGLINVGTFPSHISFVGKEQKLCMKKCILNFSIVSYLVDRKVFFFFNFNQ</sequence>
<accession>A0AAV4WU50</accession>
<name>A0AAV4WU50_CAEEX</name>
<feature type="chain" id="PRO_5043383091" description="Secreted protein" evidence="1">
    <location>
        <begin position="18"/>
        <end position="171"/>
    </location>
</feature>
<evidence type="ECO:0008006" key="4">
    <source>
        <dbReference type="Google" id="ProtNLM"/>
    </source>
</evidence>
<dbReference type="AlphaFoldDB" id="A0AAV4WU50"/>